<comment type="caution">
    <text evidence="2">The sequence shown here is derived from an EMBL/GenBank/DDBJ whole genome shotgun (WGS) entry which is preliminary data.</text>
</comment>
<dbReference type="InterPro" id="IPR036508">
    <property type="entry name" value="Chitin-bd_dom_sf"/>
</dbReference>
<dbReference type="InterPro" id="IPR013320">
    <property type="entry name" value="ConA-like_dom_sf"/>
</dbReference>
<dbReference type="OrthoDB" id="6020543at2759"/>
<feature type="domain" description="Chitin-binding type-2" evidence="1">
    <location>
        <begin position="126"/>
        <end position="181"/>
    </location>
</feature>
<proteinExistence type="predicted"/>
<dbReference type="Gene3D" id="2.170.140.10">
    <property type="entry name" value="Chitin binding domain"/>
    <property type="match status" value="1"/>
</dbReference>
<dbReference type="GO" id="GO:0005576">
    <property type="term" value="C:extracellular region"/>
    <property type="evidence" value="ECO:0007669"/>
    <property type="project" value="InterPro"/>
</dbReference>
<feature type="domain" description="Chitin-binding type-2" evidence="1">
    <location>
        <begin position="67"/>
        <end position="124"/>
    </location>
</feature>
<gene>
    <name evidence="2" type="ORF">KP79_PYT17086</name>
</gene>
<name>A0A210R201_MIZYE</name>
<evidence type="ECO:0000259" key="1">
    <source>
        <dbReference type="PROSITE" id="PS50940"/>
    </source>
</evidence>
<keyword evidence="3" id="KW-1185">Reference proteome</keyword>
<dbReference type="PROSITE" id="PS50940">
    <property type="entry name" value="CHIT_BIND_II"/>
    <property type="match status" value="2"/>
</dbReference>
<dbReference type="Pfam" id="PF01607">
    <property type="entry name" value="CBM_14"/>
    <property type="match status" value="1"/>
</dbReference>
<sequence length="437" mass="49912">MVKTGRLSQAYPKRIKKMQVYATVFFLVLAVLYRTTLSDHDSGEVDFDDSDTMFYNPYEQFTQIDAGGLCNNYKTKGGWAYRPIYGSCNQYLQCNSNHKASLLTCAAGTFYDGSSCRHSAEVYCPYDPCQAQKPGFKYTDGQSCYGYYKCMKGKSRYHTCPDGFYFNSHKQICITDDTCQKNNLIHPCSYGTTHPFPGRPEMFYLYDGREVFYPMKCPKGLWYRPEICSCDWIVPGISSHEGCKPMYHFQYNGNFLEAYNRIQQVPNTGVAIYRKSALFSEGGQIMVWAMNNMNLDKEFAFCFEFMSKVYNGEVALLSNGYKGHDFTYKITYIPAQSLVKVYIELDDDTTAHLVVTGVHPLKPHFVRLAKYGSKIKLRIDNISATMVKTHAHVSISKSPLVIGAAQGCKGFVGHFDEFKFFKCVPNDFFNDYAEKKK</sequence>
<protein>
    <submittedName>
        <fullName evidence="2">Protein PIF</fullName>
    </submittedName>
</protein>
<dbReference type="SMART" id="SM00494">
    <property type="entry name" value="ChtBD2"/>
    <property type="match status" value="3"/>
</dbReference>
<organism evidence="2 3">
    <name type="scientific">Mizuhopecten yessoensis</name>
    <name type="common">Japanese scallop</name>
    <name type="synonym">Patinopecten yessoensis</name>
    <dbReference type="NCBI Taxonomy" id="6573"/>
    <lineage>
        <taxon>Eukaryota</taxon>
        <taxon>Metazoa</taxon>
        <taxon>Spiralia</taxon>
        <taxon>Lophotrochozoa</taxon>
        <taxon>Mollusca</taxon>
        <taxon>Bivalvia</taxon>
        <taxon>Autobranchia</taxon>
        <taxon>Pteriomorphia</taxon>
        <taxon>Pectinida</taxon>
        <taxon>Pectinoidea</taxon>
        <taxon>Pectinidae</taxon>
        <taxon>Mizuhopecten</taxon>
    </lineage>
</organism>
<evidence type="ECO:0000313" key="2">
    <source>
        <dbReference type="EMBL" id="OWF55103.1"/>
    </source>
</evidence>
<evidence type="ECO:0000313" key="3">
    <source>
        <dbReference type="Proteomes" id="UP000242188"/>
    </source>
</evidence>
<dbReference type="Proteomes" id="UP000242188">
    <property type="component" value="Unassembled WGS sequence"/>
</dbReference>
<dbReference type="SUPFAM" id="SSF57625">
    <property type="entry name" value="Invertebrate chitin-binding proteins"/>
    <property type="match status" value="2"/>
</dbReference>
<dbReference type="EMBL" id="NEDP02000770">
    <property type="protein sequence ID" value="OWF55103.1"/>
    <property type="molecule type" value="Genomic_DNA"/>
</dbReference>
<dbReference type="GO" id="GO:0008061">
    <property type="term" value="F:chitin binding"/>
    <property type="evidence" value="ECO:0007669"/>
    <property type="project" value="InterPro"/>
</dbReference>
<dbReference type="AlphaFoldDB" id="A0A210R201"/>
<dbReference type="SUPFAM" id="SSF49899">
    <property type="entry name" value="Concanavalin A-like lectins/glucanases"/>
    <property type="match status" value="1"/>
</dbReference>
<dbReference type="InterPro" id="IPR002557">
    <property type="entry name" value="Chitin-bd_dom"/>
</dbReference>
<reference evidence="2 3" key="1">
    <citation type="journal article" date="2017" name="Nat. Ecol. Evol.">
        <title>Scallop genome provides insights into evolution of bilaterian karyotype and development.</title>
        <authorList>
            <person name="Wang S."/>
            <person name="Zhang J."/>
            <person name="Jiao W."/>
            <person name="Li J."/>
            <person name="Xun X."/>
            <person name="Sun Y."/>
            <person name="Guo X."/>
            <person name="Huan P."/>
            <person name="Dong B."/>
            <person name="Zhang L."/>
            <person name="Hu X."/>
            <person name="Sun X."/>
            <person name="Wang J."/>
            <person name="Zhao C."/>
            <person name="Wang Y."/>
            <person name="Wang D."/>
            <person name="Huang X."/>
            <person name="Wang R."/>
            <person name="Lv J."/>
            <person name="Li Y."/>
            <person name="Zhang Z."/>
            <person name="Liu B."/>
            <person name="Lu W."/>
            <person name="Hui Y."/>
            <person name="Liang J."/>
            <person name="Zhou Z."/>
            <person name="Hou R."/>
            <person name="Li X."/>
            <person name="Liu Y."/>
            <person name="Li H."/>
            <person name="Ning X."/>
            <person name="Lin Y."/>
            <person name="Zhao L."/>
            <person name="Xing Q."/>
            <person name="Dou J."/>
            <person name="Li Y."/>
            <person name="Mao J."/>
            <person name="Guo H."/>
            <person name="Dou H."/>
            <person name="Li T."/>
            <person name="Mu C."/>
            <person name="Jiang W."/>
            <person name="Fu Q."/>
            <person name="Fu X."/>
            <person name="Miao Y."/>
            <person name="Liu J."/>
            <person name="Yu Q."/>
            <person name="Li R."/>
            <person name="Liao H."/>
            <person name="Li X."/>
            <person name="Kong Y."/>
            <person name="Jiang Z."/>
            <person name="Chourrout D."/>
            <person name="Li R."/>
            <person name="Bao Z."/>
        </authorList>
    </citation>
    <scope>NUCLEOTIDE SEQUENCE [LARGE SCALE GENOMIC DNA]</scope>
    <source>
        <strain evidence="2 3">PY_sf001</strain>
    </source>
</reference>
<accession>A0A210R201</accession>